<dbReference type="Gene3D" id="3.90.350.10">
    <property type="entry name" value="Transposase Inhibitor Protein From Tn5, Chain A, domain 1"/>
    <property type="match status" value="1"/>
</dbReference>
<sequence>MSSLPSFDTKNEPKIARSVEKFFKDYKVMELLRRCGLRKSKGIPLWSILSYIFSNVFRDRSMYMQQKSGKCTAGFSKNTYYRFMQNPHINWLRFTILLAEKIINEHLKDLTSDQRADCFIFDDSLYSRTGYKKTELAAKVFDHVSMTYKKGFRMMTMGWTDGSSFVPIASSLLSSKNDQNVIGTTKKIDKRTIAAKRRIMAQSKGIDVVIQLLDQALKVGLTAKYVMFDTWFSNPHQIVQISQRGLNVIAMVKKSSKITYEFEGKRMNVKQIFNACKKRRGRSRYLLSVPVKVGDPAKDGAQIDARIVCVRNRSNRKDWIALICTDMTIDENEIIRIYGKRWDIEVFFKTCKSFLKLGTEYHGLSYDALTAHTAFVFLRYMFMSVEKRDDEDDRTIGELFSTLSQVLSTILGNFILK</sequence>
<dbReference type="InterPro" id="IPR012337">
    <property type="entry name" value="RNaseH-like_sf"/>
</dbReference>
<gene>
    <name evidence="2" type="ORF">DQL93_05580</name>
</gene>
<evidence type="ECO:0000259" key="1">
    <source>
        <dbReference type="Pfam" id="PF13546"/>
    </source>
</evidence>
<evidence type="ECO:0000313" key="2">
    <source>
        <dbReference type="EMBL" id="AZA16068.1"/>
    </source>
</evidence>
<dbReference type="EMBL" id="CP031023">
    <property type="protein sequence ID" value="AZA16068.1"/>
    <property type="molecule type" value="Genomic_DNA"/>
</dbReference>
<protein>
    <submittedName>
        <fullName evidence="2">Transposase</fullName>
    </submittedName>
</protein>
<feature type="domain" description="Transposase IS701-like DDE" evidence="1">
    <location>
        <begin position="73"/>
        <end position="316"/>
    </location>
</feature>
<reference evidence="2" key="1">
    <citation type="submission" date="2018-07" db="EMBL/GenBank/DDBJ databases">
        <authorList>
            <person name="Somerville V."/>
        </authorList>
    </citation>
    <scope>NUCLEOTIDE SEQUENCE</scope>
    <source>
        <strain evidence="2">NWC_2_2</strain>
    </source>
</reference>
<dbReference type="AlphaFoldDB" id="A0A3G6JGI0"/>
<accession>A0A3G6JGI0</accession>
<name>A0A3G6JGI0_LACDL</name>
<dbReference type="SUPFAM" id="SSF53098">
    <property type="entry name" value="Ribonuclease H-like"/>
    <property type="match status" value="1"/>
</dbReference>
<dbReference type="InterPro" id="IPR038721">
    <property type="entry name" value="IS701-like_DDE_dom"/>
</dbReference>
<organism evidence="2">
    <name type="scientific">Lactobacillus delbrueckii subsp. lactis</name>
    <dbReference type="NCBI Taxonomy" id="29397"/>
    <lineage>
        <taxon>Bacteria</taxon>
        <taxon>Bacillati</taxon>
        <taxon>Bacillota</taxon>
        <taxon>Bacilli</taxon>
        <taxon>Lactobacillales</taxon>
        <taxon>Lactobacillaceae</taxon>
        <taxon>Lactobacillus</taxon>
    </lineage>
</organism>
<dbReference type="Pfam" id="PF13546">
    <property type="entry name" value="DDE_5"/>
    <property type="match status" value="1"/>
</dbReference>
<proteinExistence type="predicted"/>
<dbReference type="RefSeq" id="WP_208317018.1">
    <property type="nucleotide sequence ID" value="NZ_JAGJAG010000001.1"/>
</dbReference>